<dbReference type="PANTHER" id="PTHR42754:SF1">
    <property type="entry name" value="LIPOPROTEIN"/>
    <property type="match status" value="1"/>
</dbReference>
<evidence type="ECO:0008006" key="2">
    <source>
        <dbReference type="Google" id="ProtNLM"/>
    </source>
</evidence>
<proteinExistence type="predicted"/>
<feature type="non-terminal residue" evidence="1">
    <location>
        <position position="1"/>
    </location>
</feature>
<evidence type="ECO:0000313" key="1">
    <source>
        <dbReference type="EMBL" id="GAG98863.1"/>
    </source>
</evidence>
<name>X1CRY1_9ZZZZ</name>
<accession>X1CRY1</accession>
<feature type="non-terminal residue" evidence="1">
    <location>
        <position position="278"/>
    </location>
</feature>
<dbReference type="EMBL" id="BART01026602">
    <property type="protein sequence ID" value="GAG98863.1"/>
    <property type="molecule type" value="Genomic_DNA"/>
</dbReference>
<dbReference type="NCBIfam" id="TIGR02608">
    <property type="entry name" value="delta_60_rpt"/>
    <property type="match status" value="4"/>
</dbReference>
<comment type="caution">
    <text evidence="1">The sequence shown here is derived from an EMBL/GenBank/DDBJ whole genome shotgun (WGS) entry which is preliminary data.</text>
</comment>
<dbReference type="AlphaFoldDB" id="X1CRY1"/>
<reference evidence="1" key="1">
    <citation type="journal article" date="2014" name="Front. Microbiol.">
        <title>High frequency of phylogenetically diverse reductive dehalogenase-homologous genes in deep subseafloor sedimentary metagenomes.</title>
        <authorList>
            <person name="Kawai M."/>
            <person name="Futagami T."/>
            <person name="Toyoda A."/>
            <person name="Takaki Y."/>
            <person name="Nishi S."/>
            <person name="Hori S."/>
            <person name="Arai W."/>
            <person name="Tsubouchi T."/>
            <person name="Morono Y."/>
            <person name="Uchiyama I."/>
            <person name="Ito T."/>
            <person name="Fujiyama A."/>
            <person name="Inagaki F."/>
            <person name="Takami H."/>
        </authorList>
    </citation>
    <scope>NUCLEOTIDE SEQUENCE</scope>
    <source>
        <strain evidence="1">Expedition CK06-06</strain>
    </source>
</reference>
<dbReference type="Gene3D" id="2.120.10.30">
    <property type="entry name" value="TolB, C-terminal domain"/>
    <property type="match status" value="1"/>
</dbReference>
<protein>
    <recommendedName>
        <fullName evidence="2">Bulb-type lectin domain-containing protein</fullName>
    </recommendedName>
</protein>
<gene>
    <name evidence="1" type="ORF">S01H4_47395</name>
</gene>
<organism evidence="1">
    <name type="scientific">marine sediment metagenome</name>
    <dbReference type="NCBI Taxonomy" id="412755"/>
    <lineage>
        <taxon>unclassified sequences</taxon>
        <taxon>metagenomes</taxon>
        <taxon>ecological metagenomes</taxon>
    </lineage>
</organism>
<dbReference type="InterPro" id="IPR011042">
    <property type="entry name" value="6-blade_b-propeller_TolB-like"/>
</dbReference>
<dbReference type="SUPFAM" id="SSF101898">
    <property type="entry name" value="NHL repeat"/>
    <property type="match status" value="1"/>
</dbReference>
<sequence length="278" mass="30258">NIYLSGWTTSFGTGNYNMVLVKYDGLGVQQWNRTWSGGSGGDVGNGVVVDSSNNIYVGGFTYGFGAGNYDMALVKYNSLGEQQWNTTWGGISADRGYDIAVDSFNNIILVGSTWNFGEGRTDMALVKYNSMGEQQWNTTWGGISGETGRSLAIDSSDNIFIVGVTDSFGAGQYDMFLVKYNSLGEQQWNTTWGGINYDTGYSIELDMSNNIYITGGANSTIFSPTERNFDMALVKYNSMGEQQWNTTWGGSGDDTGHGIAINPSNYIYLVGRTTSFGV</sequence>
<dbReference type="InterPro" id="IPR013431">
    <property type="entry name" value="Delta_60_rpt"/>
</dbReference>
<dbReference type="PANTHER" id="PTHR42754">
    <property type="entry name" value="ENDOGLUCANASE"/>
    <property type="match status" value="1"/>
</dbReference>